<accession>A0A4C1YBM0</accession>
<gene>
    <name evidence="1" type="ORF">EVAR_43459_1</name>
</gene>
<dbReference type="Proteomes" id="UP000299102">
    <property type="component" value="Unassembled WGS sequence"/>
</dbReference>
<keyword evidence="2" id="KW-1185">Reference proteome</keyword>
<evidence type="ECO:0000313" key="1">
    <source>
        <dbReference type="EMBL" id="GBP72723.1"/>
    </source>
</evidence>
<reference evidence="1 2" key="1">
    <citation type="journal article" date="2019" name="Commun. Biol.">
        <title>The bagworm genome reveals a unique fibroin gene that provides high tensile strength.</title>
        <authorList>
            <person name="Kono N."/>
            <person name="Nakamura H."/>
            <person name="Ohtoshi R."/>
            <person name="Tomita M."/>
            <person name="Numata K."/>
            <person name="Arakawa K."/>
        </authorList>
    </citation>
    <scope>NUCLEOTIDE SEQUENCE [LARGE SCALE GENOMIC DNA]</scope>
</reference>
<organism evidence="1 2">
    <name type="scientific">Eumeta variegata</name>
    <name type="common">Bagworm moth</name>
    <name type="synonym">Eumeta japonica</name>
    <dbReference type="NCBI Taxonomy" id="151549"/>
    <lineage>
        <taxon>Eukaryota</taxon>
        <taxon>Metazoa</taxon>
        <taxon>Ecdysozoa</taxon>
        <taxon>Arthropoda</taxon>
        <taxon>Hexapoda</taxon>
        <taxon>Insecta</taxon>
        <taxon>Pterygota</taxon>
        <taxon>Neoptera</taxon>
        <taxon>Endopterygota</taxon>
        <taxon>Lepidoptera</taxon>
        <taxon>Glossata</taxon>
        <taxon>Ditrysia</taxon>
        <taxon>Tineoidea</taxon>
        <taxon>Psychidae</taxon>
        <taxon>Oiketicinae</taxon>
        <taxon>Eumeta</taxon>
    </lineage>
</organism>
<name>A0A4C1YBM0_EUMVA</name>
<dbReference type="AlphaFoldDB" id="A0A4C1YBM0"/>
<protein>
    <submittedName>
        <fullName evidence="1">Uncharacterized protein</fullName>
    </submittedName>
</protein>
<dbReference type="EMBL" id="BGZK01001154">
    <property type="protein sequence ID" value="GBP72723.1"/>
    <property type="molecule type" value="Genomic_DNA"/>
</dbReference>
<proteinExistence type="predicted"/>
<evidence type="ECO:0000313" key="2">
    <source>
        <dbReference type="Proteomes" id="UP000299102"/>
    </source>
</evidence>
<sequence length="204" mass="22203">MSPGKPLKSTGVRCGGAPRVSHSQRLSLHVLCIPARVSSEAARHRRASRSTSGVDGLRARGAVLREPCQHAAGFRLLLISALARVKIPGQQETSVYSKFSLTEPAAVPIISDEREFTAFFKVIISNTDCINCKLKTLSSRPAPFLLRISHALVALAAQNSVKRGQVALLACFKCIENQYFKSIILVVAAPLQFTPNQPDRQQKC</sequence>
<comment type="caution">
    <text evidence="1">The sequence shown here is derived from an EMBL/GenBank/DDBJ whole genome shotgun (WGS) entry which is preliminary data.</text>
</comment>